<dbReference type="Proteomes" id="UP000583556">
    <property type="component" value="Unassembled WGS sequence"/>
</dbReference>
<feature type="domain" description="RNA polymerase sigma-70 region 2" evidence="5">
    <location>
        <begin position="18"/>
        <end position="79"/>
    </location>
</feature>
<evidence type="ECO:0000259" key="5">
    <source>
        <dbReference type="Pfam" id="PF04542"/>
    </source>
</evidence>
<evidence type="ECO:0000256" key="3">
    <source>
        <dbReference type="ARBA" id="ARBA00023082"/>
    </source>
</evidence>
<comment type="caution">
    <text evidence="7">The sequence shown here is derived from an EMBL/GenBank/DDBJ whole genome shotgun (WGS) entry which is preliminary data.</text>
</comment>
<evidence type="ECO:0000256" key="2">
    <source>
        <dbReference type="ARBA" id="ARBA00023015"/>
    </source>
</evidence>
<dbReference type="GO" id="GO:0006352">
    <property type="term" value="P:DNA-templated transcription initiation"/>
    <property type="evidence" value="ECO:0007669"/>
    <property type="project" value="InterPro"/>
</dbReference>
<dbReference type="GO" id="GO:0016987">
    <property type="term" value="F:sigma factor activity"/>
    <property type="evidence" value="ECO:0007669"/>
    <property type="project" value="UniProtKB-KW"/>
</dbReference>
<keyword evidence="8" id="KW-1185">Reference proteome</keyword>
<dbReference type="PANTHER" id="PTHR43133">
    <property type="entry name" value="RNA POLYMERASE ECF-TYPE SIGMA FACTO"/>
    <property type="match status" value="1"/>
</dbReference>
<comment type="similarity">
    <text evidence="1">Belongs to the sigma-70 factor family. ECF subfamily.</text>
</comment>
<dbReference type="RefSeq" id="WP_169493230.1">
    <property type="nucleotide sequence ID" value="NZ_JABBGM010000003.1"/>
</dbReference>
<dbReference type="Pfam" id="PF04542">
    <property type="entry name" value="Sigma70_r2"/>
    <property type="match status" value="1"/>
</dbReference>
<reference evidence="7 8" key="1">
    <citation type="submission" date="2020-04" db="EMBL/GenBank/DDBJ databases">
        <title>Novosphingobium sp. TW-4 isolated from soil.</title>
        <authorList>
            <person name="Dahal R.H."/>
            <person name="Chaudhary D.K."/>
        </authorList>
    </citation>
    <scope>NUCLEOTIDE SEQUENCE [LARGE SCALE GENOMIC DNA]</scope>
    <source>
        <strain evidence="7 8">TW-4</strain>
    </source>
</reference>
<dbReference type="InterPro" id="IPR039425">
    <property type="entry name" value="RNA_pol_sigma-70-like"/>
</dbReference>
<dbReference type="Gene3D" id="1.10.1740.10">
    <property type="match status" value="1"/>
</dbReference>
<dbReference type="InterPro" id="IPR013324">
    <property type="entry name" value="RNA_pol_sigma_r3/r4-like"/>
</dbReference>
<accession>A0A7Y0BP99</accession>
<sequence length="177" mass="20206">MQQRTSSLPGSWTEELDARYRGALCTFFRRRIGNGVEAEELAQEVIVRVCDLPEGQIERPDSYVFTIAANLLRDRARRDAVRASYREAILADSERWDVERRDPERILAGRQNLANVAGALRALPERTRVIFVLYRLEGMPRRDIADAFGISVSAVEKHIANAMRAIIALKENNQWHS</sequence>
<feature type="domain" description="RNA polymerase sigma factor 70 region 4 type 2" evidence="6">
    <location>
        <begin position="116"/>
        <end position="165"/>
    </location>
</feature>
<keyword evidence="3" id="KW-0731">Sigma factor</keyword>
<keyword evidence="2" id="KW-0805">Transcription regulation</keyword>
<proteinExistence type="inferred from homology"/>
<evidence type="ECO:0000256" key="1">
    <source>
        <dbReference type="ARBA" id="ARBA00010641"/>
    </source>
</evidence>
<dbReference type="SUPFAM" id="SSF88659">
    <property type="entry name" value="Sigma3 and sigma4 domains of RNA polymerase sigma factors"/>
    <property type="match status" value="1"/>
</dbReference>
<dbReference type="Gene3D" id="1.10.10.10">
    <property type="entry name" value="Winged helix-like DNA-binding domain superfamily/Winged helix DNA-binding domain"/>
    <property type="match status" value="1"/>
</dbReference>
<protein>
    <submittedName>
        <fullName evidence="7">Sigma-70 family RNA polymerase sigma factor</fullName>
    </submittedName>
</protein>
<dbReference type="InterPro" id="IPR036388">
    <property type="entry name" value="WH-like_DNA-bd_sf"/>
</dbReference>
<evidence type="ECO:0000259" key="6">
    <source>
        <dbReference type="Pfam" id="PF08281"/>
    </source>
</evidence>
<dbReference type="Pfam" id="PF08281">
    <property type="entry name" value="Sigma70_r4_2"/>
    <property type="match status" value="1"/>
</dbReference>
<dbReference type="InterPro" id="IPR014284">
    <property type="entry name" value="RNA_pol_sigma-70_dom"/>
</dbReference>
<dbReference type="InterPro" id="IPR013249">
    <property type="entry name" value="RNA_pol_sigma70_r4_t2"/>
</dbReference>
<organism evidence="7 8">
    <name type="scientific">Novosphingobium olei</name>
    <dbReference type="NCBI Taxonomy" id="2728851"/>
    <lineage>
        <taxon>Bacteria</taxon>
        <taxon>Pseudomonadati</taxon>
        <taxon>Pseudomonadota</taxon>
        <taxon>Alphaproteobacteria</taxon>
        <taxon>Sphingomonadales</taxon>
        <taxon>Sphingomonadaceae</taxon>
        <taxon>Novosphingobium</taxon>
    </lineage>
</organism>
<dbReference type="SUPFAM" id="SSF88946">
    <property type="entry name" value="Sigma2 domain of RNA polymerase sigma factors"/>
    <property type="match status" value="1"/>
</dbReference>
<dbReference type="InterPro" id="IPR013325">
    <property type="entry name" value="RNA_pol_sigma_r2"/>
</dbReference>
<dbReference type="NCBIfam" id="TIGR02937">
    <property type="entry name" value="sigma70-ECF"/>
    <property type="match status" value="1"/>
</dbReference>
<dbReference type="AlphaFoldDB" id="A0A7Y0BP99"/>
<evidence type="ECO:0000313" key="8">
    <source>
        <dbReference type="Proteomes" id="UP000583556"/>
    </source>
</evidence>
<dbReference type="PANTHER" id="PTHR43133:SF63">
    <property type="entry name" value="RNA POLYMERASE SIGMA FACTOR FECI-RELATED"/>
    <property type="match status" value="1"/>
</dbReference>
<keyword evidence="4" id="KW-0804">Transcription</keyword>
<dbReference type="InterPro" id="IPR007627">
    <property type="entry name" value="RNA_pol_sigma70_r2"/>
</dbReference>
<evidence type="ECO:0000313" key="7">
    <source>
        <dbReference type="EMBL" id="NML93978.1"/>
    </source>
</evidence>
<dbReference type="GO" id="GO:0003677">
    <property type="term" value="F:DNA binding"/>
    <property type="evidence" value="ECO:0007669"/>
    <property type="project" value="InterPro"/>
</dbReference>
<name>A0A7Y0BP99_9SPHN</name>
<gene>
    <name evidence="7" type="ORF">HHL27_09895</name>
</gene>
<dbReference type="EMBL" id="JABBGM010000003">
    <property type="protein sequence ID" value="NML93978.1"/>
    <property type="molecule type" value="Genomic_DNA"/>
</dbReference>
<evidence type="ECO:0000256" key="4">
    <source>
        <dbReference type="ARBA" id="ARBA00023163"/>
    </source>
</evidence>